<evidence type="ECO:0000313" key="2">
    <source>
        <dbReference type="Proteomes" id="UP000606396"/>
    </source>
</evidence>
<gene>
    <name evidence="1" type="ORF">H6G94_09595</name>
</gene>
<dbReference type="Proteomes" id="UP000606396">
    <property type="component" value="Unassembled WGS sequence"/>
</dbReference>
<sequence length="182" mass="20475">MPFPLTGCVYSYFPFYPKLLDNLLHNFQLIGNIQLDAFMDADGNYFLSQSQVAEAVNKDESSTRRFLRSKELQAILGKASAFGIITLTVSHEAYQGSTQVKVLPIEVVTAYWASQAYKGNVKAQMLNYACLTEALERRCDKAFGEEKSEDKRNLLLAERATWGDARGYCSSEVKRNLSECCI</sequence>
<dbReference type="EMBL" id="JACJTC010000006">
    <property type="protein sequence ID" value="MBD2611522.1"/>
    <property type="molecule type" value="Genomic_DNA"/>
</dbReference>
<proteinExistence type="predicted"/>
<accession>A0ABR8H6T8</accession>
<evidence type="ECO:0000313" key="1">
    <source>
        <dbReference type="EMBL" id="MBD2611522.1"/>
    </source>
</evidence>
<protein>
    <recommendedName>
        <fullName evidence="3">KilA-N domain-containing protein</fullName>
    </recommendedName>
</protein>
<name>A0ABR8H6T8_NOSPU</name>
<dbReference type="RefSeq" id="WP_190949239.1">
    <property type="nucleotide sequence ID" value="NZ_JACJTC010000006.1"/>
</dbReference>
<reference evidence="1 2" key="1">
    <citation type="journal article" date="2020" name="ISME J.">
        <title>Comparative genomics reveals insights into cyanobacterial evolution and habitat adaptation.</title>
        <authorList>
            <person name="Chen M.Y."/>
            <person name="Teng W.K."/>
            <person name="Zhao L."/>
            <person name="Hu C.X."/>
            <person name="Zhou Y.K."/>
            <person name="Han B.P."/>
            <person name="Song L.R."/>
            <person name="Shu W.S."/>
        </authorList>
    </citation>
    <scope>NUCLEOTIDE SEQUENCE [LARGE SCALE GENOMIC DNA]</scope>
    <source>
        <strain evidence="1 2">FACHB-252</strain>
    </source>
</reference>
<organism evidence="1 2">
    <name type="scientific">Nostoc punctiforme FACHB-252</name>
    <dbReference type="NCBI Taxonomy" id="1357509"/>
    <lineage>
        <taxon>Bacteria</taxon>
        <taxon>Bacillati</taxon>
        <taxon>Cyanobacteriota</taxon>
        <taxon>Cyanophyceae</taxon>
        <taxon>Nostocales</taxon>
        <taxon>Nostocaceae</taxon>
        <taxon>Nostoc</taxon>
    </lineage>
</organism>
<keyword evidence="2" id="KW-1185">Reference proteome</keyword>
<comment type="caution">
    <text evidence="1">The sequence shown here is derived from an EMBL/GenBank/DDBJ whole genome shotgun (WGS) entry which is preliminary data.</text>
</comment>
<evidence type="ECO:0008006" key="3">
    <source>
        <dbReference type="Google" id="ProtNLM"/>
    </source>
</evidence>